<feature type="compositionally biased region" description="Polar residues" evidence="1">
    <location>
        <begin position="100"/>
        <end position="116"/>
    </location>
</feature>
<reference evidence="2 3" key="1">
    <citation type="submission" date="2013-03" db="EMBL/GenBank/DDBJ databases">
        <title>The Genome Sequence of Exophiala aquamarina CBS 119918.</title>
        <authorList>
            <consortium name="The Broad Institute Genomics Platform"/>
            <person name="Cuomo C."/>
            <person name="de Hoog S."/>
            <person name="Gorbushina A."/>
            <person name="Walker B."/>
            <person name="Young S.K."/>
            <person name="Zeng Q."/>
            <person name="Gargeya S."/>
            <person name="Fitzgerald M."/>
            <person name="Haas B."/>
            <person name="Abouelleil A."/>
            <person name="Allen A.W."/>
            <person name="Alvarado L."/>
            <person name="Arachchi H.M."/>
            <person name="Berlin A.M."/>
            <person name="Chapman S.B."/>
            <person name="Gainer-Dewar J."/>
            <person name="Goldberg J."/>
            <person name="Griggs A."/>
            <person name="Gujja S."/>
            <person name="Hansen M."/>
            <person name="Howarth C."/>
            <person name="Imamovic A."/>
            <person name="Ireland A."/>
            <person name="Larimer J."/>
            <person name="McCowan C."/>
            <person name="Murphy C."/>
            <person name="Pearson M."/>
            <person name="Poon T.W."/>
            <person name="Priest M."/>
            <person name="Roberts A."/>
            <person name="Saif S."/>
            <person name="Shea T."/>
            <person name="Sisk P."/>
            <person name="Sykes S."/>
            <person name="Wortman J."/>
            <person name="Nusbaum C."/>
            <person name="Birren B."/>
        </authorList>
    </citation>
    <scope>NUCLEOTIDE SEQUENCE [LARGE SCALE GENOMIC DNA]</scope>
    <source>
        <strain evidence="2 3">CBS 119918</strain>
    </source>
</reference>
<dbReference type="AlphaFoldDB" id="A0A072PVS9"/>
<dbReference type="HOGENOM" id="CLU_012286_0_0_1"/>
<feature type="region of interest" description="Disordered" evidence="1">
    <location>
        <begin position="337"/>
        <end position="366"/>
    </location>
</feature>
<dbReference type="EMBL" id="AMGV01000001">
    <property type="protein sequence ID" value="KEF63453.1"/>
    <property type="molecule type" value="Genomic_DNA"/>
</dbReference>
<comment type="caution">
    <text evidence="2">The sequence shown here is derived from an EMBL/GenBank/DDBJ whole genome shotgun (WGS) entry which is preliminary data.</text>
</comment>
<feature type="region of interest" description="Disordered" evidence="1">
    <location>
        <begin position="526"/>
        <end position="568"/>
    </location>
</feature>
<organism evidence="2 3">
    <name type="scientific">Exophiala aquamarina CBS 119918</name>
    <dbReference type="NCBI Taxonomy" id="1182545"/>
    <lineage>
        <taxon>Eukaryota</taxon>
        <taxon>Fungi</taxon>
        <taxon>Dikarya</taxon>
        <taxon>Ascomycota</taxon>
        <taxon>Pezizomycotina</taxon>
        <taxon>Eurotiomycetes</taxon>
        <taxon>Chaetothyriomycetidae</taxon>
        <taxon>Chaetothyriales</taxon>
        <taxon>Herpotrichiellaceae</taxon>
        <taxon>Exophiala</taxon>
    </lineage>
</organism>
<name>A0A072PVS9_9EURO</name>
<feature type="region of interest" description="Disordered" evidence="1">
    <location>
        <begin position="100"/>
        <end position="127"/>
    </location>
</feature>
<accession>A0A072PVS9</accession>
<dbReference type="Proteomes" id="UP000027920">
    <property type="component" value="Unassembled WGS sequence"/>
</dbReference>
<dbReference type="VEuPathDB" id="FungiDB:A1O9_01431"/>
<dbReference type="GeneID" id="25276377"/>
<dbReference type="OrthoDB" id="166746at2759"/>
<feature type="compositionally biased region" description="Polar residues" evidence="1">
    <location>
        <begin position="350"/>
        <end position="366"/>
    </location>
</feature>
<proteinExistence type="predicted"/>
<feature type="compositionally biased region" description="Basic and acidic residues" evidence="1">
    <location>
        <begin position="538"/>
        <end position="547"/>
    </location>
</feature>
<evidence type="ECO:0000256" key="1">
    <source>
        <dbReference type="SAM" id="MobiDB-lite"/>
    </source>
</evidence>
<keyword evidence="3" id="KW-1185">Reference proteome</keyword>
<evidence type="ECO:0008006" key="4">
    <source>
        <dbReference type="Google" id="ProtNLM"/>
    </source>
</evidence>
<evidence type="ECO:0000313" key="3">
    <source>
        <dbReference type="Proteomes" id="UP000027920"/>
    </source>
</evidence>
<gene>
    <name evidence="2" type="ORF">A1O9_01431</name>
</gene>
<dbReference type="STRING" id="1182545.A0A072PVS9"/>
<sequence length="797" mass="90978">RVLLPKMLKSSDRKAFRYIIGDFTFDDLKARQRSRLYLERNLTRVLQRHQDRLGTCAAPPKSGEEALGTCVGAAGTPRTVAEVGTRPSSIHTGQWTVMASRSVSSGQPGENSANRTRSFRNLRERNSTTNANSELVIDFSNIRKKLNFKTNLLDEDERSSKRQKLNAVKCKCHLTIWDNRTDAPSTIPRAFSRDCRVTATETVADGVFVEVELDSPFVIQNEDLLFTYNTKDGLITGLVDRYFMEIKIIPCRDDSRWPPMPILGKSDGDHFARDVRDDSGELQGAVVARYMHLPQAPEADVPLSVFFLHGGRTYRTKYGLSVVSKWVAAGSNPRPTNGLDIDSFKEPETATPNVTTPKNPIKKSTVSNTPIIPEVHYRFIATSSNPSNEAEVLRRSIAKGYLCPICTMWKSTKLANLEFHLATTHAKYKWLVHSPRHDAARRVATPVIIECRSISPAKRDEQKDSILTFEWHAPHNPFDLPAYLGGDEKWVISEKKHVLAHRKPTEQKKNVATLLTASQVPDFRTPNRKRYAAVKLHASPEQDRRDYTSVSHRPVSPSEEPRSETDDEIDNEWQIQQHMERLDIVAKKEGWSTHERELRKRWDKHRMEEQLEHPRYLSNSLVRFVRKNRKWLSHGKDDLLEIFFDFLQRLKERRVIDDEVILDVNEMIFNNPASRPSTASHGFLTNEFKSPGLRNGFSSPVLTNGFSSPSYTNEHDRELERALRPNTLLTPQKSTASTMTSGTHEYSPTDNAKVALARHECGICRRLIKQPIRNATFCTDTRCETARTMYHRKCVEK</sequence>
<protein>
    <recommendedName>
        <fullName evidence="4">Polycomb protein VEFS-Box domain-containing protein</fullName>
    </recommendedName>
</protein>
<dbReference type="CDD" id="cd21552">
    <property type="entry name" value="VEFS-box_ctSUZ12-like"/>
    <property type="match status" value="1"/>
</dbReference>
<evidence type="ECO:0000313" key="2">
    <source>
        <dbReference type="EMBL" id="KEF63453.1"/>
    </source>
</evidence>
<feature type="non-terminal residue" evidence="2">
    <location>
        <position position="797"/>
    </location>
</feature>
<dbReference type="RefSeq" id="XP_013266043.1">
    <property type="nucleotide sequence ID" value="XM_013410589.1"/>
</dbReference>
<feature type="non-terminal residue" evidence="2">
    <location>
        <position position="1"/>
    </location>
</feature>